<dbReference type="Proteomes" id="UP000605970">
    <property type="component" value="Unassembled WGS sequence"/>
</dbReference>
<dbReference type="AlphaFoldDB" id="A0A8S9ZFK4"/>
<sequence length="127" mass="15114">MFGKLTTLNKVPELFELLFMAILIVNLLSQSESAISPLFDPIDIQENNNRQLGIEFEEYLKQLNKINQQKFNSNGNYILIPQRRIYSQAKAFNIMEKRGDEKRRDFEHGWEQCEFSPISCMLRRRKR</sequence>
<name>A0A8S9ZFK4_9BILA</name>
<keyword evidence="2" id="KW-1185">Reference proteome</keyword>
<evidence type="ECO:0000313" key="1">
    <source>
        <dbReference type="EMBL" id="KAF7632058.1"/>
    </source>
</evidence>
<gene>
    <name evidence="1" type="ORF">Mgra_00008507</name>
</gene>
<protein>
    <submittedName>
        <fullName evidence="1">Uncharacterized protein</fullName>
    </submittedName>
</protein>
<dbReference type="OrthoDB" id="5873612at2759"/>
<comment type="caution">
    <text evidence="1">The sequence shown here is derived from an EMBL/GenBank/DDBJ whole genome shotgun (WGS) entry which is preliminary data.</text>
</comment>
<proteinExistence type="predicted"/>
<dbReference type="EMBL" id="JABEBT010000113">
    <property type="protein sequence ID" value="KAF7632058.1"/>
    <property type="molecule type" value="Genomic_DNA"/>
</dbReference>
<organism evidence="1 2">
    <name type="scientific">Meloidogyne graminicola</name>
    <dbReference type="NCBI Taxonomy" id="189291"/>
    <lineage>
        <taxon>Eukaryota</taxon>
        <taxon>Metazoa</taxon>
        <taxon>Ecdysozoa</taxon>
        <taxon>Nematoda</taxon>
        <taxon>Chromadorea</taxon>
        <taxon>Rhabditida</taxon>
        <taxon>Tylenchina</taxon>
        <taxon>Tylenchomorpha</taxon>
        <taxon>Tylenchoidea</taxon>
        <taxon>Meloidogynidae</taxon>
        <taxon>Meloidogyninae</taxon>
        <taxon>Meloidogyne</taxon>
    </lineage>
</organism>
<reference evidence="1" key="1">
    <citation type="journal article" date="2020" name="Ecol. Evol.">
        <title>Genome structure and content of the rice root-knot nematode (Meloidogyne graminicola).</title>
        <authorList>
            <person name="Phan N.T."/>
            <person name="Danchin E.G.J."/>
            <person name="Klopp C."/>
            <person name="Perfus-Barbeoch L."/>
            <person name="Kozlowski D.K."/>
            <person name="Koutsovoulos G.D."/>
            <person name="Lopez-Roques C."/>
            <person name="Bouchez O."/>
            <person name="Zahm M."/>
            <person name="Besnard G."/>
            <person name="Bellafiore S."/>
        </authorList>
    </citation>
    <scope>NUCLEOTIDE SEQUENCE</scope>
    <source>
        <strain evidence="1">VN-18</strain>
    </source>
</reference>
<evidence type="ECO:0000313" key="2">
    <source>
        <dbReference type="Proteomes" id="UP000605970"/>
    </source>
</evidence>
<accession>A0A8S9ZFK4</accession>